<gene>
    <name evidence="3" type="ORF">KI387_032315</name>
</gene>
<proteinExistence type="inferred from homology"/>
<dbReference type="PANTHER" id="PTHR12634:SF8">
    <property type="entry name" value="FIERY MOUNTAIN, ISOFORM D"/>
    <property type="match status" value="1"/>
</dbReference>
<evidence type="ECO:0008006" key="5">
    <source>
        <dbReference type="Google" id="ProtNLM"/>
    </source>
</evidence>
<protein>
    <recommendedName>
        <fullName evidence="5">SIT4 phosphatase-associated family protein</fullName>
    </recommendedName>
</protein>
<dbReference type="Gene3D" id="1.25.10.10">
    <property type="entry name" value="Leucine-rich Repeat Variant"/>
    <property type="match status" value="1"/>
</dbReference>
<evidence type="ECO:0000256" key="1">
    <source>
        <dbReference type="ARBA" id="ARBA00006180"/>
    </source>
</evidence>
<dbReference type="Proteomes" id="UP000824469">
    <property type="component" value="Unassembled WGS sequence"/>
</dbReference>
<dbReference type="Pfam" id="PF04499">
    <property type="entry name" value="SAPS"/>
    <property type="match status" value="1"/>
</dbReference>
<dbReference type="SUPFAM" id="SSF48371">
    <property type="entry name" value="ARM repeat"/>
    <property type="match status" value="1"/>
</dbReference>
<reference evidence="3 4" key="1">
    <citation type="journal article" date="2021" name="Nat. Plants">
        <title>The Taxus genome provides insights into paclitaxel biosynthesis.</title>
        <authorList>
            <person name="Xiong X."/>
            <person name="Gou J."/>
            <person name="Liao Q."/>
            <person name="Li Y."/>
            <person name="Zhou Q."/>
            <person name="Bi G."/>
            <person name="Li C."/>
            <person name="Du R."/>
            <person name="Wang X."/>
            <person name="Sun T."/>
            <person name="Guo L."/>
            <person name="Liang H."/>
            <person name="Lu P."/>
            <person name="Wu Y."/>
            <person name="Zhang Z."/>
            <person name="Ro D.K."/>
            <person name="Shang Y."/>
            <person name="Huang S."/>
            <person name="Yan J."/>
        </authorList>
    </citation>
    <scope>NUCLEOTIDE SEQUENCE [LARGE SCALE GENOMIC DNA]</scope>
    <source>
        <strain evidence="3">Ta-2019</strain>
    </source>
</reference>
<dbReference type="AlphaFoldDB" id="A0AA38C1U5"/>
<sequence>VESLLEREHFTLEELFDEEEIIQECKSVNSRLINFLRGRVQVQQMLRYVVEETAEDADSRRAFKFPFIACEIFSCEIDVILKTLVEDEELMDLLFSFLDPDRSHSPLLAGYFSKVVVCLMLRKTGALIQYVQAHQGIFRKLVDLIGITSIMEVLIRLVGVDDHLFTSYIDAMQWLADTDLLDLIVDKLSSPNPPEVHTNAAETLCAITRSAPSALASKLSSPSFVGRLFHHALEDSQSKSTLVHSLSVCISVLDPKRTAMMAPGGGRGHHITESSLTANPETVDGMLQSLGDMLKLLDVSSSEMVLPTTYGELRPPLGKHRLKIVEFIAVLLRTGSEVAQGELVRLGAIRTIIQLFFDYPFNNALHHQVESIIFSCLDGNNTTLLEHLVQDCNLVGRILAADGNPIVSGDENKPTVPAPGRVPPRTGYIGHLTRIANKLIHLGTINHTIQALLQENQEWIDWEATVLSSRNAVENVYQWACGRPTTVHERPMDSDEDDFRDRDYDVSTMASNLSQAFRYGMFDNEDGEEAHGVIDRDDEDVFFDDESAEVVVFLSQDSRGTRQ</sequence>
<dbReference type="InterPro" id="IPR011989">
    <property type="entry name" value="ARM-like"/>
</dbReference>
<dbReference type="EMBL" id="JAHRHJ020003813">
    <property type="protein sequence ID" value="KAH9288198.1"/>
    <property type="molecule type" value="Genomic_DNA"/>
</dbReference>
<comment type="similarity">
    <text evidence="1">Belongs to the SAPS family.</text>
</comment>
<accession>A0AA38C1U5</accession>
<dbReference type="OMA" id="NSQMQDE"/>
<dbReference type="InterPro" id="IPR016024">
    <property type="entry name" value="ARM-type_fold"/>
</dbReference>
<evidence type="ECO:0000256" key="2">
    <source>
        <dbReference type="ARBA" id="ARBA00023306"/>
    </source>
</evidence>
<keyword evidence="4" id="KW-1185">Reference proteome</keyword>
<organism evidence="3 4">
    <name type="scientific">Taxus chinensis</name>
    <name type="common">Chinese yew</name>
    <name type="synonym">Taxus wallichiana var. chinensis</name>
    <dbReference type="NCBI Taxonomy" id="29808"/>
    <lineage>
        <taxon>Eukaryota</taxon>
        <taxon>Viridiplantae</taxon>
        <taxon>Streptophyta</taxon>
        <taxon>Embryophyta</taxon>
        <taxon>Tracheophyta</taxon>
        <taxon>Spermatophyta</taxon>
        <taxon>Pinopsida</taxon>
        <taxon>Pinidae</taxon>
        <taxon>Conifers II</taxon>
        <taxon>Cupressales</taxon>
        <taxon>Taxaceae</taxon>
        <taxon>Taxus</taxon>
    </lineage>
</organism>
<evidence type="ECO:0000313" key="3">
    <source>
        <dbReference type="EMBL" id="KAH9288198.1"/>
    </source>
</evidence>
<name>A0AA38C1U5_TAXCH</name>
<dbReference type="GO" id="GO:0019903">
    <property type="term" value="F:protein phosphatase binding"/>
    <property type="evidence" value="ECO:0007669"/>
    <property type="project" value="InterPro"/>
</dbReference>
<keyword evidence="2" id="KW-0131">Cell cycle</keyword>
<dbReference type="PANTHER" id="PTHR12634">
    <property type="entry name" value="SIT4 YEAST -ASSOCIATING PROTEIN-RELATED"/>
    <property type="match status" value="1"/>
</dbReference>
<feature type="non-terminal residue" evidence="3">
    <location>
        <position position="563"/>
    </location>
</feature>
<comment type="caution">
    <text evidence="3">The sequence shown here is derived from an EMBL/GenBank/DDBJ whole genome shotgun (WGS) entry which is preliminary data.</text>
</comment>
<feature type="non-terminal residue" evidence="3">
    <location>
        <position position="1"/>
    </location>
</feature>
<evidence type="ECO:0000313" key="4">
    <source>
        <dbReference type="Proteomes" id="UP000824469"/>
    </source>
</evidence>
<dbReference type="GO" id="GO:0019888">
    <property type="term" value="F:protein phosphatase regulator activity"/>
    <property type="evidence" value="ECO:0007669"/>
    <property type="project" value="TreeGrafter"/>
</dbReference>
<dbReference type="InterPro" id="IPR007587">
    <property type="entry name" value="SAPS"/>
</dbReference>